<sequence length="60" mass="7137">MKIKEKILSADFYAFQMFILTGIKNSLFLPRITLIALIFVLNYSFKKEFVKIRVIRGNFF</sequence>
<evidence type="ECO:0000313" key="2">
    <source>
        <dbReference type="EMBL" id="GAA3734497.1"/>
    </source>
</evidence>
<evidence type="ECO:0000256" key="1">
    <source>
        <dbReference type="SAM" id="Phobius"/>
    </source>
</evidence>
<feature type="transmembrane region" description="Helical" evidence="1">
    <location>
        <begin position="27"/>
        <end position="45"/>
    </location>
</feature>
<keyword evidence="3" id="KW-1185">Reference proteome</keyword>
<organism evidence="2 3">
    <name type="scientific">Flavobacterium ginsengisoli</name>
    <dbReference type="NCBI Taxonomy" id="871694"/>
    <lineage>
        <taxon>Bacteria</taxon>
        <taxon>Pseudomonadati</taxon>
        <taxon>Bacteroidota</taxon>
        <taxon>Flavobacteriia</taxon>
        <taxon>Flavobacteriales</taxon>
        <taxon>Flavobacteriaceae</taxon>
        <taxon>Flavobacterium</taxon>
    </lineage>
</organism>
<name>A0ABP7FA43_9FLAO</name>
<proteinExistence type="predicted"/>
<keyword evidence="1" id="KW-1133">Transmembrane helix</keyword>
<keyword evidence="1" id="KW-0472">Membrane</keyword>
<protein>
    <submittedName>
        <fullName evidence="2">Uncharacterized protein</fullName>
    </submittedName>
</protein>
<dbReference type="EMBL" id="BAABDT010000002">
    <property type="protein sequence ID" value="GAA3734497.1"/>
    <property type="molecule type" value="Genomic_DNA"/>
</dbReference>
<gene>
    <name evidence="2" type="ORF">GCM10022422_16760</name>
</gene>
<dbReference type="Proteomes" id="UP001501367">
    <property type="component" value="Unassembled WGS sequence"/>
</dbReference>
<reference evidence="3" key="1">
    <citation type="journal article" date="2019" name="Int. J. Syst. Evol. Microbiol.">
        <title>The Global Catalogue of Microorganisms (GCM) 10K type strain sequencing project: providing services to taxonomists for standard genome sequencing and annotation.</title>
        <authorList>
            <consortium name="The Broad Institute Genomics Platform"/>
            <consortium name="The Broad Institute Genome Sequencing Center for Infectious Disease"/>
            <person name="Wu L."/>
            <person name="Ma J."/>
        </authorList>
    </citation>
    <scope>NUCLEOTIDE SEQUENCE [LARGE SCALE GENOMIC DNA]</scope>
    <source>
        <strain evidence="3">JCM 17336</strain>
    </source>
</reference>
<evidence type="ECO:0000313" key="3">
    <source>
        <dbReference type="Proteomes" id="UP001501367"/>
    </source>
</evidence>
<accession>A0ABP7FA43</accession>
<keyword evidence="1" id="KW-0812">Transmembrane</keyword>
<comment type="caution">
    <text evidence="2">The sequence shown here is derived from an EMBL/GenBank/DDBJ whole genome shotgun (WGS) entry which is preliminary data.</text>
</comment>